<comment type="pathway">
    <text evidence="2 11">Cofactor biosynthesis; NAD(+) biosynthesis; iminoaspartate from L-aspartate (oxidase route): step 1/1.</text>
</comment>
<dbReference type="EC" id="1.4.3.16" evidence="4 10"/>
<evidence type="ECO:0000256" key="11">
    <source>
        <dbReference type="RuleBase" id="RU362049"/>
    </source>
</evidence>
<dbReference type="InterPro" id="IPR015939">
    <property type="entry name" value="Fum_Rdtase/Succ_DH_flav-like_C"/>
</dbReference>
<evidence type="ECO:0000313" key="14">
    <source>
        <dbReference type="EMBL" id="MCD1654264.1"/>
    </source>
</evidence>
<evidence type="ECO:0000256" key="1">
    <source>
        <dbReference type="ARBA" id="ARBA00001974"/>
    </source>
</evidence>
<dbReference type="NCBIfam" id="TIGR00551">
    <property type="entry name" value="nadB"/>
    <property type="match status" value="1"/>
</dbReference>
<evidence type="ECO:0000256" key="9">
    <source>
        <dbReference type="ARBA" id="ARBA00048305"/>
    </source>
</evidence>
<comment type="cofactor">
    <cofactor evidence="1 11">
        <name>FAD</name>
        <dbReference type="ChEBI" id="CHEBI:57692"/>
    </cofactor>
</comment>
<dbReference type="GO" id="GO:0009435">
    <property type="term" value="P:NAD+ biosynthetic process"/>
    <property type="evidence" value="ECO:0007669"/>
    <property type="project" value="InterPro"/>
</dbReference>
<protein>
    <recommendedName>
        <fullName evidence="4 10">L-aspartate oxidase</fullName>
        <ecNumber evidence="4 10">1.4.3.16</ecNumber>
    </recommendedName>
</protein>
<comment type="similarity">
    <text evidence="3 11">Belongs to the FAD-dependent oxidoreductase 2 family. NadB subfamily.</text>
</comment>
<dbReference type="GO" id="GO:0008734">
    <property type="term" value="F:L-aspartate oxidase activity"/>
    <property type="evidence" value="ECO:0007669"/>
    <property type="project" value="UniProtKB-UniRule"/>
</dbReference>
<dbReference type="SUPFAM" id="SSF56425">
    <property type="entry name" value="Succinate dehydrogenase/fumarate reductase flavoprotein, catalytic domain"/>
    <property type="match status" value="1"/>
</dbReference>
<evidence type="ECO:0000256" key="2">
    <source>
        <dbReference type="ARBA" id="ARBA00004950"/>
    </source>
</evidence>
<evidence type="ECO:0000313" key="15">
    <source>
        <dbReference type="Proteomes" id="UP001198163"/>
    </source>
</evidence>
<dbReference type="InterPro" id="IPR037099">
    <property type="entry name" value="Fum_R/Succ_DH_flav-like_C_sf"/>
</dbReference>
<sequence>MRERCDVLVAGTGIAGLTAAITCREAGLRVLVITKEDRIQETNTNYAQGGIIAAKKGSDPALLEKDILEAGCRLNNREAVSLFSREAPALVFDFLIDKVGTVFSKNDSGAYDYTEEAAHSERRILHFEDHTGDSIEESLIARAKKIGVEIRPGYTAVDLITNNHHSEDSQELYQPREVFGMYALENATGEVHTLFADSVILATGGLGNIFHFTTNPLAATGDGIAMAWQAGADIINAEFVQFHPTALFHKDIKRFLISESLRGEGAKLMDRQGRPFMHKYDAREELAPRDVVTRAIYEEMSRQGSEYMLLDIAGHYRGEKPIQERFSRIWETCKKGGIDITKDPIPVVPAAHYFCGGIKVNTEGKSSIARLFAVGEVACTGIHGANRLASTSLLEGLFWGRKAGLSIAAGGNKIADRRLESIPDWRTPAQAERFESALIYQDWKMIKLTMWNHAGIVRTKRSLERAQADLDYHAHRITKFYREAILDRDIIELRNGVSAARIVTAAALHNTKSAGCHYRKD</sequence>
<evidence type="ECO:0000256" key="10">
    <source>
        <dbReference type="NCBIfam" id="TIGR00551"/>
    </source>
</evidence>
<dbReference type="Pfam" id="PF02910">
    <property type="entry name" value="Succ_DH_flav_C"/>
    <property type="match status" value="1"/>
</dbReference>
<dbReference type="InterPro" id="IPR027477">
    <property type="entry name" value="Succ_DH/fumarate_Rdtase_cat_sf"/>
</dbReference>
<dbReference type="Gene3D" id="1.20.58.100">
    <property type="entry name" value="Fumarate reductase/succinate dehydrogenase flavoprotein-like, C-terminal domain"/>
    <property type="match status" value="1"/>
</dbReference>
<dbReference type="PANTHER" id="PTHR42716:SF2">
    <property type="entry name" value="L-ASPARTATE OXIDASE, CHLOROPLASTIC"/>
    <property type="match status" value="1"/>
</dbReference>
<feature type="domain" description="Fumarate reductase/succinate dehydrogenase flavoprotein-like C-terminal" evidence="13">
    <location>
        <begin position="447"/>
        <end position="521"/>
    </location>
</feature>
<dbReference type="Proteomes" id="UP001198163">
    <property type="component" value="Unassembled WGS sequence"/>
</dbReference>
<keyword evidence="15" id="KW-1185">Reference proteome</keyword>
<comment type="subcellular location">
    <subcellularLocation>
        <location evidence="11">Cytoplasm</location>
    </subcellularLocation>
</comment>
<evidence type="ECO:0000256" key="6">
    <source>
        <dbReference type="ARBA" id="ARBA00022642"/>
    </source>
</evidence>
<comment type="function">
    <text evidence="11">Catalyzes the oxidation of L-aspartate to iminoaspartate.</text>
</comment>
<comment type="caution">
    <text evidence="14">The sequence shown here is derived from an EMBL/GenBank/DDBJ whole genome shotgun (WGS) entry which is preliminary data.</text>
</comment>
<keyword evidence="7 11" id="KW-0274">FAD</keyword>
<feature type="domain" description="FAD-dependent oxidoreductase 2 FAD-binding" evidence="12">
    <location>
        <begin position="6"/>
        <end position="393"/>
    </location>
</feature>
<dbReference type="Pfam" id="PF00890">
    <property type="entry name" value="FAD_binding_2"/>
    <property type="match status" value="1"/>
</dbReference>
<evidence type="ECO:0000259" key="12">
    <source>
        <dbReference type="Pfam" id="PF00890"/>
    </source>
</evidence>
<evidence type="ECO:0000256" key="5">
    <source>
        <dbReference type="ARBA" id="ARBA00022630"/>
    </source>
</evidence>
<comment type="catalytic activity">
    <reaction evidence="9">
        <text>L-aspartate + O2 = iminosuccinate + H2O2</text>
        <dbReference type="Rhea" id="RHEA:25876"/>
        <dbReference type="ChEBI" id="CHEBI:15379"/>
        <dbReference type="ChEBI" id="CHEBI:16240"/>
        <dbReference type="ChEBI" id="CHEBI:29991"/>
        <dbReference type="ChEBI" id="CHEBI:77875"/>
        <dbReference type="EC" id="1.4.3.16"/>
    </reaction>
    <physiologicalReaction direction="left-to-right" evidence="9">
        <dbReference type="Rhea" id="RHEA:25877"/>
    </physiologicalReaction>
</comment>
<dbReference type="SUPFAM" id="SSF46977">
    <property type="entry name" value="Succinate dehydrogenase/fumarate reductase flavoprotein C-terminal domain"/>
    <property type="match status" value="1"/>
</dbReference>
<name>A0AAE3EGI4_9SPIR</name>
<gene>
    <name evidence="14" type="primary">nadB</name>
    <name evidence="14" type="ORF">K7J14_06050</name>
</gene>
<dbReference type="PANTHER" id="PTHR42716">
    <property type="entry name" value="L-ASPARTATE OXIDASE"/>
    <property type="match status" value="1"/>
</dbReference>
<dbReference type="RefSeq" id="WP_230754324.1">
    <property type="nucleotide sequence ID" value="NZ_JAINWA010000001.1"/>
</dbReference>
<keyword evidence="8 11" id="KW-0560">Oxidoreductase</keyword>
<dbReference type="Gene3D" id="3.50.50.60">
    <property type="entry name" value="FAD/NAD(P)-binding domain"/>
    <property type="match status" value="1"/>
</dbReference>
<dbReference type="AlphaFoldDB" id="A0AAE3EGI4"/>
<evidence type="ECO:0000256" key="7">
    <source>
        <dbReference type="ARBA" id="ARBA00022827"/>
    </source>
</evidence>
<dbReference type="SUPFAM" id="SSF51905">
    <property type="entry name" value="FAD/NAD(P)-binding domain"/>
    <property type="match status" value="1"/>
</dbReference>
<dbReference type="Gene3D" id="3.90.700.10">
    <property type="entry name" value="Succinate dehydrogenase/fumarate reductase flavoprotein, catalytic domain"/>
    <property type="match status" value="1"/>
</dbReference>
<reference evidence="14" key="1">
    <citation type="submission" date="2021-08" db="EMBL/GenBank/DDBJ databases">
        <title>Comparative analyses of Brucepasteria parasyntrophica and Teretinema zuelzerae.</title>
        <authorList>
            <person name="Song Y."/>
            <person name="Brune A."/>
        </authorList>
    </citation>
    <scope>NUCLEOTIDE SEQUENCE</scope>
    <source>
        <strain evidence="14">DSM 1903</strain>
    </source>
</reference>
<evidence type="ECO:0000259" key="13">
    <source>
        <dbReference type="Pfam" id="PF02910"/>
    </source>
</evidence>
<dbReference type="FunFam" id="3.90.700.10:FF:000002">
    <property type="entry name" value="L-aspartate oxidase"/>
    <property type="match status" value="1"/>
</dbReference>
<dbReference type="InterPro" id="IPR003953">
    <property type="entry name" value="FAD-dep_OxRdtase_2_FAD-bd"/>
</dbReference>
<accession>A0AAE3EGI4</accession>
<keyword evidence="6 11" id="KW-0662">Pyridine nucleotide biosynthesis</keyword>
<evidence type="ECO:0000256" key="4">
    <source>
        <dbReference type="ARBA" id="ARBA00012173"/>
    </source>
</evidence>
<proteinExistence type="inferred from homology"/>
<dbReference type="PRINTS" id="PR00368">
    <property type="entry name" value="FADPNR"/>
</dbReference>
<dbReference type="InterPro" id="IPR005288">
    <property type="entry name" value="NadB"/>
</dbReference>
<dbReference type="GO" id="GO:0005737">
    <property type="term" value="C:cytoplasm"/>
    <property type="evidence" value="ECO:0007669"/>
    <property type="project" value="UniProtKB-SubCell"/>
</dbReference>
<dbReference type="InterPro" id="IPR036188">
    <property type="entry name" value="FAD/NAD-bd_sf"/>
</dbReference>
<keyword evidence="5 11" id="KW-0285">Flavoprotein</keyword>
<organism evidence="14 15">
    <name type="scientific">Teretinema zuelzerae</name>
    <dbReference type="NCBI Taxonomy" id="156"/>
    <lineage>
        <taxon>Bacteria</taxon>
        <taxon>Pseudomonadati</taxon>
        <taxon>Spirochaetota</taxon>
        <taxon>Spirochaetia</taxon>
        <taxon>Spirochaetales</taxon>
        <taxon>Treponemataceae</taxon>
        <taxon>Teretinema</taxon>
    </lineage>
</organism>
<evidence type="ECO:0000256" key="3">
    <source>
        <dbReference type="ARBA" id="ARBA00008562"/>
    </source>
</evidence>
<dbReference type="EMBL" id="JAINWA010000001">
    <property type="protein sequence ID" value="MCD1654264.1"/>
    <property type="molecule type" value="Genomic_DNA"/>
</dbReference>
<evidence type="ECO:0000256" key="8">
    <source>
        <dbReference type="ARBA" id="ARBA00023002"/>
    </source>
</evidence>